<dbReference type="Proteomes" id="UP000526307">
    <property type="component" value="Unassembled WGS sequence"/>
</dbReference>
<keyword evidence="1" id="KW-1133">Transmembrane helix</keyword>
<name>A0A7Y8VR63_9FIRM</name>
<accession>A0A7Y8VR63</accession>
<comment type="caution">
    <text evidence="3">The sequence shown here is derived from an EMBL/GenBank/DDBJ whole genome shotgun (WGS) entry which is preliminary data.</text>
</comment>
<dbReference type="RefSeq" id="WP_178978258.1">
    <property type="nucleotide sequence ID" value="NZ_JABXYR010000001.1"/>
</dbReference>
<dbReference type="AlphaFoldDB" id="A0A7Y8VR63"/>
<sequence length="322" mass="35696">MKSKANKIISLSFAAIMIFSSAAISYGASKDITRTNIFYSKTKKYEYAAQKEIHQGGKTYKLKDIKYKLVADKGAETKDVKLENLTEEKAPATKSFEVDGKKVTFTLDTDATKFEKNKKEGTYVYTARDPKSFKADQTRTVKDQNGNTFTGKLESATKGAIYRKPITIDGEFRGSVGTQYFYFANTGTLWPYNANAPVWNGYQSDILTYLNLDASAYRITGGSWTSSRVSGNTLIRTARFTGTSNVCDYTAKYVDGSDSDGYTANAVYLSPYKVKAIATYEQAGLTTMQKVLIGAGILILAIVIALILYFLKRKKREDEEGA</sequence>
<feature type="transmembrane region" description="Helical" evidence="1">
    <location>
        <begin position="291"/>
        <end position="311"/>
    </location>
</feature>
<feature type="chain" id="PRO_5030619933" description="Streptococcal pilin isopeptide linker domain-containing protein" evidence="2">
    <location>
        <begin position="23"/>
        <end position="322"/>
    </location>
</feature>
<evidence type="ECO:0000256" key="1">
    <source>
        <dbReference type="SAM" id="Phobius"/>
    </source>
</evidence>
<evidence type="ECO:0000313" key="4">
    <source>
        <dbReference type="Proteomes" id="UP000526307"/>
    </source>
</evidence>
<protein>
    <recommendedName>
        <fullName evidence="5">Streptococcal pilin isopeptide linker domain-containing protein</fullName>
    </recommendedName>
</protein>
<gene>
    <name evidence="3" type="ORF">HW270_02890</name>
</gene>
<evidence type="ECO:0008006" key="5">
    <source>
        <dbReference type="Google" id="ProtNLM"/>
    </source>
</evidence>
<organism evidence="3 4">
    <name type="scientific">Mogibacterium timidum</name>
    <dbReference type="NCBI Taxonomy" id="35519"/>
    <lineage>
        <taxon>Bacteria</taxon>
        <taxon>Bacillati</taxon>
        <taxon>Bacillota</taxon>
        <taxon>Clostridia</taxon>
        <taxon>Peptostreptococcales</taxon>
        <taxon>Anaerovoracaceae</taxon>
        <taxon>Mogibacterium</taxon>
    </lineage>
</organism>
<feature type="signal peptide" evidence="2">
    <location>
        <begin position="1"/>
        <end position="22"/>
    </location>
</feature>
<keyword evidence="1" id="KW-0472">Membrane</keyword>
<evidence type="ECO:0000256" key="2">
    <source>
        <dbReference type="SAM" id="SignalP"/>
    </source>
</evidence>
<proteinExistence type="predicted"/>
<keyword evidence="4" id="KW-1185">Reference proteome</keyword>
<dbReference type="EMBL" id="JABXYR010000001">
    <property type="protein sequence ID" value="NWO23027.1"/>
    <property type="molecule type" value="Genomic_DNA"/>
</dbReference>
<keyword evidence="2" id="KW-0732">Signal</keyword>
<reference evidence="3 4" key="1">
    <citation type="submission" date="2020-06" db="EMBL/GenBank/DDBJ databases">
        <title>Mogibacterium timidum strain W9173 genomic sequence.</title>
        <authorList>
            <person name="Wade W.G."/>
            <person name="Johnston C.D."/>
            <person name="Chen T."/>
            <person name="Dewhirst F.E."/>
        </authorList>
    </citation>
    <scope>NUCLEOTIDE SEQUENCE [LARGE SCALE GENOMIC DNA]</scope>
    <source>
        <strain evidence="3 4">W9173</strain>
    </source>
</reference>
<keyword evidence="1" id="KW-0812">Transmembrane</keyword>
<evidence type="ECO:0000313" key="3">
    <source>
        <dbReference type="EMBL" id="NWO23027.1"/>
    </source>
</evidence>